<protein>
    <recommendedName>
        <fullName evidence="5">Ribonucleotide reductase large subunit C-terminal domain-containing protein</fullName>
    </recommendedName>
</protein>
<keyword evidence="2" id="KW-0846">Cobalamin</keyword>
<reference evidence="7" key="1">
    <citation type="submission" date="2017-09" db="EMBL/GenBank/DDBJ databases">
        <title>Depth-based differentiation of microbial function through sediment-hosted aquifers and enrichment of novel symbionts in the deep terrestrial subsurface.</title>
        <authorList>
            <person name="Probst A.J."/>
            <person name="Ladd B."/>
            <person name="Jarett J.K."/>
            <person name="Geller-Mcgrath D.E."/>
            <person name="Sieber C.M.K."/>
            <person name="Emerson J.B."/>
            <person name="Anantharaman K."/>
            <person name="Thomas B.C."/>
            <person name="Malmstrom R."/>
            <person name="Stieglmeier M."/>
            <person name="Klingl A."/>
            <person name="Woyke T."/>
            <person name="Ryan C.M."/>
            <person name="Banfield J.F."/>
        </authorList>
    </citation>
    <scope>NUCLEOTIDE SEQUENCE [LARGE SCALE GENOMIC DNA]</scope>
</reference>
<name>A0A2M7T4U1_9ACTN</name>
<gene>
    <name evidence="6" type="ORF">COY37_11745</name>
</gene>
<organism evidence="6 7">
    <name type="scientific">Candidatus Aquicultor secundus</name>
    <dbReference type="NCBI Taxonomy" id="1973895"/>
    <lineage>
        <taxon>Bacteria</taxon>
        <taxon>Bacillati</taxon>
        <taxon>Actinomycetota</taxon>
        <taxon>Candidatus Aquicultoria</taxon>
        <taxon>Candidatus Aquicultorales</taxon>
        <taxon>Candidatus Aquicultoraceae</taxon>
        <taxon>Candidatus Aquicultor</taxon>
    </lineage>
</organism>
<keyword evidence="3" id="KW-0560">Oxidoreductase</keyword>
<evidence type="ECO:0000313" key="7">
    <source>
        <dbReference type="Proteomes" id="UP000230956"/>
    </source>
</evidence>
<dbReference type="Gene3D" id="3.20.70.20">
    <property type="match status" value="1"/>
</dbReference>
<dbReference type="InterPro" id="IPR000788">
    <property type="entry name" value="RNR_lg_C"/>
</dbReference>
<evidence type="ECO:0000259" key="5">
    <source>
        <dbReference type="Pfam" id="PF02867"/>
    </source>
</evidence>
<evidence type="ECO:0000256" key="2">
    <source>
        <dbReference type="ARBA" id="ARBA00022628"/>
    </source>
</evidence>
<dbReference type="PANTHER" id="PTHR43371">
    <property type="entry name" value="VITAMIN B12-DEPENDENT RIBONUCLEOTIDE REDUCTASE"/>
    <property type="match status" value="1"/>
</dbReference>
<proteinExistence type="predicted"/>
<dbReference type="GO" id="GO:0004748">
    <property type="term" value="F:ribonucleoside-diphosphate reductase activity, thioredoxin disulfide as acceptor"/>
    <property type="evidence" value="ECO:0007669"/>
    <property type="project" value="TreeGrafter"/>
</dbReference>
<evidence type="ECO:0000256" key="4">
    <source>
        <dbReference type="ARBA" id="ARBA00023285"/>
    </source>
</evidence>
<evidence type="ECO:0000256" key="3">
    <source>
        <dbReference type="ARBA" id="ARBA00023002"/>
    </source>
</evidence>
<dbReference type="PRINTS" id="PR01183">
    <property type="entry name" value="RIBORDTASEM1"/>
</dbReference>
<dbReference type="InterPro" id="IPR050862">
    <property type="entry name" value="RdRp_reductase_class-2"/>
</dbReference>
<accession>A0A2M7T4U1</accession>
<comment type="caution">
    <text evidence="6">The sequence shown here is derived from an EMBL/GenBank/DDBJ whole genome shotgun (WGS) entry which is preliminary data.</text>
</comment>
<dbReference type="GO" id="GO:0031419">
    <property type="term" value="F:cobalamin binding"/>
    <property type="evidence" value="ECO:0007669"/>
    <property type="project" value="UniProtKB-KW"/>
</dbReference>
<feature type="domain" description="Ribonucleotide reductase large subunit C-terminal" evidence="5">
    <location>
        <begin position="2"/>
        <end position="234"/>
    </location>
</feature>
<sequence>DAGKYPLPQIDYMAKSNRKIGLGVMGFADMLLELGIPYNSDEAIMTGEKVMNFIYNEAINASVKLAEERGPFRNFKGSKWDKADYKMIRNATITTIAPTGTISIIANTSSGIEPIFAVAYARNVMEGTTLLETNPVFEKVARERGFYSQELMMEISRRGSIQGMEQIPEDVRRVFVTAFDIAPEWHVHMQSAFQKYVDNAVSKTVNLPENATLEDVRKVYLLAYGMGCKGITVYRYGSKSGQVLYISKPEERKIVETPVTASSEYSGGSCAAGY</sequence>
<dbReference type="SUPFAM" id="SSF51998">
    <property type="entry name" value="PFL-like glycyl radical enzymes"/>
    <property type="match status" value="1"/>
</dbReference>
<keyword evidence="4" id="KW-0170">Cobalt</keyword>
<dbReference type="AlphaFoldDB" id="A0A2M7T4U1"/>
<dbReference type="Proteomes" id="UP000230956">
    <property type="component" value="Unassembled WGS sequence"/>
</dbReference>
<feature type="non-terminal residue" evidence="6">
    <location>
        <position position="1"/>
    </location>
</feature>
<comment type="cofactor">
    <cofactor evidence="1">
        <name>adenosylcob(III)alamin</name>
        <dbReference type="ChEBI" id="CHEBI:18408"/>
    </cofactor>
</comment>
<evidence type="ECO:0000313" key="6">
    <source>
        <dbReference type="EMBL" id="PIZ34537.1"/>
    </source>
</evidence>
<evidence type="ECO:0000256" key="1">
    <source>
        <dbReference type="ARBA" id="ARBA00001922"/>
    </source>
</evidence>
<dbReference type="Pfam" id="PF02867">
    <property type="entry name" value="Ribonuc_red_lgC"/>
    <property type="match status" value="1"/>
</dbReference>
<dbReference type="PANTHER" id="PTHR43371:SF1">
    <property type="entry name" value="RIBONUCLEOSIDE-DIPHOSPHATE REDUCTASE"/>
    <property type="match status" value="1"/>
</dbReference>
<dbReference type="EMBL" id="PFNG01000274">
    <property type="protein sequence ID" value="PIZ34537.1"/>
    <property type="molecule type" value="Genomic_DNA"/>
</dbReference>